<protein>
    <submittedName>
        <fullName evidence="3 4">Uncharacterized protein LOC105226923 isoform X1</fullName>
    </submittedName>
</protein>
<organism evidence="2 5">
    <name type="scientific">Bactrocera dorsalis</name>
    <name type="common">Oriental fruit fly</name>
    <name type="synonym">Dacus dorsalis</name>
    <dbReference type="NCBI Taxonomy" id="27457"/>
    <lineage>
        <taxon>Eukaryota</taxon>
        <taxon>Metazoa</taxon>
        <taxon>Ecdysozoa</taxon>
        <taxon>Arthropoda</taxon>
        <taxon>Hexapoda</taxon>
        <taxon>Insecta</taxon>
        <taxon>Pterygota</taxon>
        <taxon>Neoptera</taxon>
        <taxon>Endopterygota</taxon>
        <taxon>Diptera</taxon>
        <taxon>Brachycera</taxon>
        <taxon>Muscomorpha</taxon>
        <taxon>Tephritoidea</taxon>
        <taxon>Tephritidae</taxon>
        <taxon>Bactrocera</taxon>
        <taxon>Bactrocera</taxon>
    </lineage>
</organism>
<evidence type="ECO:0000313" key="2">
    <source>
        <dbReference type="Proteomes" id="UP001652620"/>
    </source>
</evidence>
<dbReference type="RefSeq" id="XP_049316421.1">
    <property type="nucleotide sequence ID" value="XM_049460464.1"/>
</dbReference>
<feature type="region of interest" description="Disordered" evidence="1">
    <location>
        <begin position="470"/>
        <end position="501"/>
    </location>
</feature>
<feature type="compositionally biased region" description="Polar residues" evidence="1">
    <location>
        <begin position="598"/>
        <end position="623"/>
    </location>
</feature>
<gene>
    <name evidence="3 4 5" type="primary">LOC105226923</name>
</gene>
<evidence type="ECO:0000256" key="1">
    <source>
        <dbReference type="SAM" id="MobiDB-lite"/>
    </source>
</evidence>
<feature type="region of interest" description="Disordered" evidence="1">
    <location>
        <begin position="593"/>
        <end position="623"/>
    </location>
</feature>
<dbReference type="RefSeq" id="XP_049316420.1">
    <property type="nucleotide sequence ID" value="XM_049460463.1"/>
</dbReference>
<feature type="compositionally biased region" description="Basic and acidic residues" evidence="1">
    <location>
        <begin position="489"/>
        <end position="498"/>
    </location>
</feature>
<evidence type="ECO:0000313" key="4">
    <source>
        <dbReference type="RefSeq" id="XP_049316420.1"/>
    </source>
</evidence>
<dbReference type="Proteomes" id="UP001652620">
    <property type="component" value="Chromosome 6"/>
</dbReference>
<keyword evidence="2" id="KW-1185">Reference proteome</keyword>
<dbReference type="GeneID" id="105226923"/>
<dbReference type="RefSeq" id="XP_049316419.1">
    <property type="nucleotide sequence ID" value="XM_049460462.1"/>
</dbReference>
<proteinExistence type="predicted"/>
<sequence length="623" mass="70321">MQCSRKQSYLHCSSSQIGVICKTTETSNTSTNEDVGSPVYPMLSGSNATLASITKISTIEKTKDTLTDVEAFNCRVSYMNSLTHLLRADIDQDDRDHRKYSSEKMRHFRCKEHINCDFNCCNNKYLAKNDRKLPKNTRAQKNFDIPSPPLFTEIDANDRKKIPRTVRESTQSDNKLFIRQQQDQHNLYILYRRLAAKLLYTSTTTSEAYSLTPPNANGRANSGSIFSEIETAYSEKFSNILIQQHDVQSANSYDNSLNENASEPPKLSFDATALQKCNHCNDIDLDDIDSTIPLTMPMEKRPIQITSIDGFFNRKRGRPPKNRYVEVYKNANQSPQAIFTSFKLEKNATPNDGIASMNDKQIFDYGSIFHNAVRMVTIPATINPGFAAISQLPIDATTDSTVKLETELDLQQEARSSVAQRHTEATMNTAMKGEMESLNKRHDQPSQHRNKGILNTNDLEYREGYIHMIPASPQRTQLKDNKSVGLPSIRDKPQDYGDTKSQTLKKISGVRTVGTFFPGCNEVSGNPSDNKLHHENCFDGATTKPGIWSTRNVSCKRKRLQTDNKNMPYEPIAKSLEGNEFIVPQDLSMRIKEKKPTSSECGHTDTNVLTNNSSRMSKNCVQK</sequence>
<name>A0ABM3K4L6_BACDO</name>
<reference evidence="3 4" key="1">
    <citation type="submission" date="2025-05" db="UniProtKB">
        <authorList>
            <consortium name="RefSeq"/>
        </authorList>
    </citation>
    <scope>IDENTIFICATION</scope>
    <source>
        <tissue evidence="3 4">Adult</tissue>
    </source>
</reference>
<accession>A0ABM3K4L6</accession>
<evidence type="ECO:0000313" key="5">
    <source>
        <dbReference type="RefSeq" id="XP_049316421.1"/>
    </source>
</evidence>
<evidence type="ECO:0000313" key="3">
    <source>
        <dbReference type="RefSeq" id="XP_049316419.1"/>
    </source>
</evidence>